<dbReference type="Gene3D" id="3.40.50.280">
    <property type="entry name" value="Cobalamin-binding domain"/>
    <property type="match status" value="1"/>
</dbReference>
<dbReference type="InterPro" id="IPR036724">
    <property type="entry name" value="Cobalamin-bd_sf"/>
</dbReference>
<keyword evidence="9" id="KW-0028">Amino-acid biosynthesis</keyword>
<evidence type="ECO:0000256" key="4">
    <source>
        <dbReference type="ARBA" id="ARBA00005178"/>
    </source>
</evidence>
<evidence type="ECO:0000256" key="1">
    <source>
        <dbReference type="ARBA" id="ARBA00001700"/>
    </source>
</evidence>
<evidence type="ECO:0000256" key="5">
    <source>
        <dbReference type="ARBA" id="ARBA00010398"/>
    </source>
</evidence>
<keyword evidence="12" id="KW-0949">S-adenosyl-L-methionine</keyword>
<feature type="binding site" evidence="19">
    <location>
        <position position="268"/>
    </location>
    <ligand>
        <name>Zn(2+)</name>
        <dbReference type="ChEBI" id="CHEBI:29105"/>
    </ligand>
</feature>
<keyword evidence="10" id="KW-0846">Cobalamin</keyword>
<comment type="catalytic activity">
    <reaction evidence="1">
        <text>(6S)-5-methyl-5,6,7,8-tetrahydrofolate + L-homocysteine = (6S)-5,6,7,8-tetrahydrofolate + L-methionine</text>
        <dbReference type="Rhea" id="RHEA:11172"/>
        <dbReference type="ChEBI" id="CHEBI:18608"/>
        <dbReference type="ChEBI" id="CHEBI:57453"/>
        <dbReference type="ChEBI" id="CHEBI:57844"/>
        <dbReference type="ChEBI" id="CHEBI:58199"/>
        <dbReference type="EC" id="2.1.1.13"/>
    </reaction>
</comment>
<feature type="domain" description="Pterin-binding" evidence="21">
    <location>
        <begin position="312"/>
        <end position="556"/>
    </location>
</feature>
<dbReference type="Pfam" id="PF00809">
    <property type="entry name" value="Pterin_bind"/>
    <property type="match status" value="1"/>
</dbReference>
<evidence type="ECO:0000256" key="12">
    <source>
        <dbReference type="ARBA" id="ARBA00022691"/>
    </source>
</evidence>
<dbReference type="PROSITE" id="PS51332">
    <property type="entry name" value="B12_BINDING"/>
    <property type="match status" value="1"/>
</dbReference>
<dbReference type="PIRSF" id="PIRSF037472">
    <property type="entry name" value="DHPS_mtfrase"/>
    <property type="match status" value="1"/>
</dbReference>
<dbReference type="SUPFAM" id="SSF51717">
    <property type="entry name" value="Dihydropteroate synthetase-like"/>
    <property type="match status" value="1"/>
</dbReference>
<dbReference type="InterPro" id="IPR011005">
    <property type="entry name" value="Dihydropteroate_synth-like_sf"/>
</dbReference>
<evidence type="ECO:0000256" key="7">
    <source>
        <dbReference type="ARBA" id="ARBA00013998"/>
    </source>
</evidence>
<keyword evidence="11 19" id="KW-0808">Transferase</keyword>
<dbReference type="GO" id="GO:0046653">
    <property type="term" value="P:tetrahydrofolate metabolic process"/>
    <property type="evidence" value="ECO:0007669"/>
    <property type="project" value="TreeGrafter"/>
</dbReference>
<dbReference type="InterPro" id="IPR003759">
    <property type="entry name" value="Cbl-bd_cap"/>
</dbReference>
<reference evidence="24" key="2">
    <citation type="journal article" date="2021" name="PeerJ">
        <title>Extensive microbial diversity within the chicken gut microbiome revealed by metagenomics and culture.</title>
        <authorList>
            <person name="Gilroy R."/>
            <person name="Ravi A."/>
            <person name="Getino M."/>
            <person name="Pursley I."/>
            <person name="Horton D.L."/>
            <person name="Alikhan N.F."/>
            <person name="Baker D."/>
            <person name="Gharbi K."/>
            <person name="Hall N."/>
            <person name="Watson M."/>
            <person name="Adriaenssens E.M."/>
            <person name="Foster-Nyarko E."/>
            <person name="Jarju S."/>
            <person name="Secka A."/>
            <person name="Antonio M."/>
            <person name="Oren A."/>
            <person name="Chaudhuri R.R."/>
            <person name="La Ragione R."/>
            <person name="Hildebrand F."/>
            <person name="Pallen M.J."/>
        </authorList>
    </citation>
    <scope>NUCLEOTIDE SEQUENCE</scope>
    <source>
        <strain evidence="24">CHK195-12923</strain>
    </source>
</reference>
<dbReference type="SUPFAM" id="SSF52242">
    <property type="entry name" value="Cobalamin (vitamin B12)-binding domain"/>
    <property type="match status" value="1"/>
</dbReference>
<dbReference type="GO" id="GO:0032259">
    <property type="term" value="P:methylation"/>
    <property type="evidence" value="ECO:0007669"/>
    <property type="project" value="UniProtKB-KW"/>
</dbReference>
<comment type="pathway">
    <text evidence="4">Amino-acid biosynthesis; L-methionine biosynthesis via de novo pathway; L-methionine from L-homocysteine (MetH route): step 1/1.</text>
</comment>
<dbReference type="Pfam" id="PF02574">
    <property type="entry name" value="S-methyl_trans"/>
    <property type="match status" value="1"/>
</dbReference>
<dbReference type="PROSITE" id="PS51337">
    <property type="entry name" value="B12_BINDING_NTER"/>
    <property type="match status" value="1"/>
</dbReference>
<evidence type="ECO:0000256" key="2">
    <source>
        <dbReference type="ARBA" id="ARBA00001947"/>
    </source>
</evidence>
<evidence type="ECO:0000256" key="19">
    <source>
        <dbReference type="PROSITE-ProRule" id="PRU00333"/>
    </source>
</evidence>
<evidence type="ECO:0000256" key="17">
    <source>
        <dbReference type="ARBA" id="ARBA00025552"/>
    </source>
</evidence>
<dbReference type="InterPro" id="IPR036589">
    <property type="entry name" value="HCY_dom_sf"/>
</dbReference>
<dbReference type="PANTHER" id="PTHR45833:SF1">
    <property type="entry name" value="METHIONINE SYNTHASE"/>
    <property type="match status" value="1"/>
</dbReference>
<feature type="domain" description="B12-binding N-terminal" evidence="23">
    <location>
        <begin position="580"/>
        <end position="673"/>
    </location>
</feature>
<evidence type="ECO:0000256" key="14">
    <source>
        <dbReference type="ARBA" id="ARBA00022833"/>
    </source>
</evidence>
<dbReference type="PANTHER" id="PTHR45833">
    <property type="entry name" value="METHIONINE SYNTHASE"/>
    <property type="match status" value="1"/>
</dbReference>
<dbReference type="GO" id="GO:0008705">
    <property type="term" value="F:methionine synthase activity"/>
    <property type="evidence" value="ECO:0007669"/>
    <property type="project" value="UniProtKB-EC"/>
</dbReference>
<evidence type="ECO:0000259" key="22">
    <source>
        <dbReference type="PROSITE" id="PS51332"/>
    </source>
</evidence>
<dbReference type="GO" id="GO:0031419">
    <property type="term" value="F:cobalamin binding"/>
    <property type="evidence" value="ECO:0007669"/>
    <property type="project" value="UniProtKB-KW"/>
</dbReference>
<feature type="binding site" evidence="19">
    <location>
        <position position="203"/>
    </location>
    <ligand>
        <name>Zn(2+)</name>
        <dbReference type="ChEBI" id="CHEBI:29105"/>
    </ligand>
</feature>
<dbReference type="GO" id="GO:0050667">
    <property type="term" value="P:homocysteine metabolic process"/>
    <property type="evidence" value="ECO:0007669"/>
    <property type="project" value="TreeGrafter"/>
</dbReference>
<protein>
    <recommendedName>
        <fullName evidence="7">Methionine synthase</fullName>
        <ecNumber evidence="6">2.1.1.13</ecNumber>
    </recommendedName>
    <alternativeName>
        <fullName evidence="18">5-methyltetrahydrofolate--homocysteine methyltransferase</fullName>
    </alternativeName>
</protein>
<dbReference type="Gene3D" id="3.20.20.20">
    <property type="entry name" value="Dihydropteroate synthase-like"/>
    <property type="match status" value="1"/>
</dbReference>
<keyword evidence="16" id="KW-0170">Cobalt</keyword>
<dbReference type="InterPro" id="IPR006158">
    <property type="entry name" value="Cobalamin-bd"/>
</dbReference>
<evidence type="ECO:0000256" key="3">
    <source>
        <dbReference type="ARBA" id="ARBA00001956"/>
    </source>
</evidence>
<reference evidence="24" key="1">
    <citation type="submission" date="2020-10" db="EMBL/GenBank/DDBJ databases">
        <authorList>
            <person name="Gilroy R."/>
        </authorList>
    </citation>
    <scope>NUCLEOTIDE SEQUENCE</scope>
    <source>
        <strain evidence="24">CHK195-12923</strain>
    </source>
</reference>
<dbReference type="Proteomes" id="UP000824110">
    <property type="component" value="Unassembled WGS sequence"/>
</dbReference>
<evidence type="ECO:0000256" key="15">
    <source>
        <dbReference type="ARBA" id="ARBA00023167"/>
    </source>
</evidence>
<feature type="domain" description="B12-binding" evidence="22">
    <location>
        <begin position="673"/>
        <end position="799"/>
    </location>
</feature>
<dbReference type="SMART" id="SM01018">
    <property type="entry name" value="B12-binding_2"/>
    <property type="match status" value="1"/>
</dbReference>
<keyword evidence="15" id="KW-0486">Methionine biosynthesis</keyword>
<evidence type="ECO:0000259" key="20">
    <source>
        <dbReference type="PROSITE" id="PS50970"/>
    </source>
</evidence>
<dbReference type="EMBL" id="DVNE01000002">
    <property type="protein sequence ID" value="HIU61048.1"/>
    <property type="molecule type" value="Genomic_DNA"/>
</dbReference>
<dbReference type="AlphaFoldDB" id="A0A9D1MIB5"/>
<dbReference type="GO" id="GO:0005829">
    <property type="term" value="C:cytosol"/>
    <property type="evidence" value="ECO:0007669"/>
    <property type="project" value="TreeGrafter"/>
</dbReference>
<accession>A0A9D1MIB5</accession>
<name>A0A9D1MIB5_9FIRM</name>
<comment type="similarity">
    <text evidence="5">Belongs to the vitamin-B12 dependent methionine synthase family.</text>
</comment>
<dbReference type="SUPFAM" id="SSF47644">
    <property type="entry name" value="Methionine synthase domain"/>
    <property type="match status" value="1"/>
</dbReference>
<evidence type="ECO:0000256" key="18">
    <source>
        <dbReference type="ARBA" id="ARBA00031040"/>
    </source>
</evidence>
<keyword evidence="14 19" id="KW-0862">Zinc</keyword>
<comment type="cofactor">
    <cofactor evidence="2 19">
        <name>Zn(2+)</name>
        <dbReference type="ChEBI" id="CHEBI:29105"/>
    </cofactor>
</comment>
<evidence type="ECO:0000256" key="10">
    <source>
        <dbReference type="ARBA" id="ARBA00022628"/>
    </source>
</evidence>
<dbReference type="Pfam" id="PF02310">
    <property type="entry name" value="B12-binding"/>
    <property type="match status" value="1"/>
</dbReference>
<dbReference type="Gene3D" id="1.10.1240.10">
    <property type="entry name" value="Methionine synthase domain"/>
    <property type="match status" value="1"/>
</dbReference>
<comment type="function">
    <text evidence="17">Catalyzes the transfer of a methyl group from methyl-cobalamin to homocysteine, yielding enzyme-bound cob(I)alamin and methionine. Subsequently, remethylates the cofactor using methyltetrahydrofolate.</text>
</comment>
<comment type="cofactor">
    <cofactor evidence="3">
        <name>methylcob(III)alamin</name>
        <dbReference type="ChEBI" id="CHEBI:28115"/>
    </cofactor>
</comment>
<organism evidence="24 25">
    <name type="scientific">Candidatus Coproplasma excrementigallinarum</name>
    <dbReference type="NCBI Taxonomy" id="2840747"/>
    <lineage>
        <taxon>Bacteria</taxon>
        <taxon>Bacillati</taxon>
        <taxon>Bacillota</taxon>
        <taxon>Clostridia</taxon>
        <taxon>Eubacteriales</taxon>
        <taxon>Candidatus Coproplasma</taxon>
    </lineage>
</organism>
<evidence type="ECO:0000313" key="24">
    <source>
        <dbReference type="EMBL" id="HIU61048.1"/>
    </source>
</evidence>
<proteinExistence type="inferred from homology"/>
<dbReference type="SUPFAM" id="SSF82282">
    <property type="entry name" value="Homocysteine S-methyltransferase"/>
    <property type="match status" value="1"/>
</dbReference>
<evidence type="ECO:0000256" key="11">
    <source>
        <dbReference type="ARBA" id="ARBA00022679"/>
    </source>
</evidence>
<evidence type="ECO:0000313" key="25">
    <source>
        <dbReference type="Proteomes" id="UP000824110"/>
    </source>
</evidence>
<dbReference type="PROSITE" id="PS50972">
    <property type="entry name" value="PTERIN_BINDING"/>
    <property type="match status" value="1"/>
</dbReference>
<evidence type="ECO:0000256" key="6">
    <source>
        <dbReference type="ARBA" id="ARBA00012032"/>
    </source>
</evidence>
<gene>
    <name evidence="24" type="ORF">IAB69_00135</name>
</gene>
<evidence type="ECO:0000256" key="13">
    <source>
        <dbReference type="ARBA" id="ARBA00022723"/>
    </source>
</evidence>
<evidence type="ECO:0000256" key="16">
    <source>
        <dbReference type="ARBA" id="ARBA00023285"/>
    </source>
</evidence>
<evidence type="ECO:0000256" key="9">
    <source>
        <dbReference type="ARBA" id="ARBA00022605"/>
    </source>
</evidence>
<evidence type="ECO:0000259" key="21">
    <source>
        <dbReference type="PROSITE" id="PS50972"/>
    </source>
</evidence>
<comment type="caution">
    <text evidence="24">The sequence shown here is derived from an EMBL/GenBank/DDBJ whole genome shotgun (WGS) entry which is preliminary data.</text>
</comment>
<dbReference type="GO" id="GO:0046872">
    <property type="term" value="F:metal ion binding"/>
    <property type="evidence" value="ECO:0007669"/>
    <property type="project" value="UniProtKB-KW"/>
</dbReference>
<keyword evidence="8 19" id="KW-0489">Methyltransferase</keyword>
<dbReference type="InterPro" id="IPR000489">
    <property type="entry name" value="Pterin-binding_dom"/>
</dbReference>
<dbReference type="InterPro" id="IPR003726">
    <property type="entry name" value="HCY_dom"/>
</dbReference>
<dbReference type="Pfam" id="PF02607">
    <property type="entry name" value="B12-binding_2"/>
    <property type="match status" value="1"/>
</dbReference>
<keyword evidence="13 19" id="KW-0479">Metal-binding</keyword>
<dbReference type="Gene3D" id="3.20.20.330">
    <property type="entry name" value="Homocysteine-binding-like domain"/>
    <property type="match status" value="1"/>
</dbReference>
<dbReference type="EC" id="2.1.1.13" evidence="6"/>
<feature type="domain" description="Hcy-binding" evidence="20">
    <location>
        <begin position="1"/>
        <end position="283"/>
    </location>
</feature>
<evidence type="ECO:0000256" key="8">
    <source>
        <dbReference type="ARBA" id="ARBA00022603"/>
    </source>
</evidence>
<dbReference type="InterPro" id="IPR050554">
    <property type="entry name" value="Met_Synthase/Corrinoid"/>
</dbReference>
<evidence type="ECO:0000259" key="23">
    <source>
        <dbReference type="PROSITE" id="PS51337"/>
    </source>
</evidence>
<sequence>MDFLTLLKNKIVLLDGAMGTQLQSLGLRLGELPERRNLTDPATIADIHRAYFLAGADVAYTNTFGANSLKLGEDVEEVVAAGVRCAKEGAQGLENKFVALDVGPTGKLLKPLGDLDFEDAVKIFGRTIAAGVRAGVDLIAIETMNDLYELKAAVLAAKEYGEGLPIIATCVFGEDGKMMTGASPEAVVALLEGMGVAALGLNCSLGPEEMLPIARRFLKCASVPVIVKPNAGLPHEENGRTVYSVGAEQFALAIKTAVKEGVRVVGGCCGTTPQYISAIKEEVEGLRPLPLTQKNLTVVCSYTDAVYFGGAPVLIGERINPTGKKRLKQALKEGDMAYILSEAVSQEERGAHILDVNVGLPELDEPAVLARAVCEIQSVCSLPLQIDTSDPVAMERAMRIYNGKPLVNSVSGKKEVMDAVFPLVKKYGGTVIALTLDEEGIPSAAEGRIRIAHRILEEAAKYGIGKNDIIFDTLAMAVSADSGAARAATDALRYLRHTMGVNTSLGVSNISFGLPNRDFINGTFFAMALASGLSAAIFNSNSQEMIKTYKSFCALYGYDTGCLNYIEYAQSVQSSIVSAAQSDKAQTSEGKGLGYCIERGLKGEAEEAARQLIKEYAPLDIINQHIIPALDVVGQRFENKTLFLPQLLMSAEAASGAFEVIKTAFGNNGNSKKLRIVIATVRGDIHDIGKNIVKTLLQNYGFNVYDLGKDVPASAIVSKAIEVGAQVVGLSALMTTTVASMRDTIALLNKEYPACRTLVGGAVLNPEYAAMIGATKYAKDAMESVRYCEEVEAELFGVN</sequence>
<dbReference type="PROSITE" id="PS50970">
    <property type="entry name" value="HCY"/>
    <property type="match status" value="1"/>
</dbReference>
<feature type="binding site" evidence="19">
    <location>
        <position position="269"/>
    </location>
    <ligand>
        <name>Zn(2+)</name>
        <dbReference type="ChEBI" id="CHEBI:29105"/>
    </ligand>
</feature>
<dbReference type="InterPro" id="IPR017215">
    <property type="entry name" value="MetH_bac"/>
</dbReference>
<dbReference type="InterPro" id="IPR036594">
    <property type="entry name" value="Meth_synthase_dom"/>
</dbReference>